<accession>A0A183UW14</accession>
<reference evidence="1 2" key="2">
    <citation type="submission" date="2018-11" db="EMBL/GenBank/DDBJ databases">
        <authorList>
            <consortium name="Pathogen Informatics"/>
        </authorList>
    </citation>
    <scope>NUCLEOTIDE SEQUENCE [LARGE SCALE GENOMIC DNA]</scope>
</reference>
<keyword evidence="2" id="KW-1185">Reference proteome</keyword>
<evidence type="ECO:0000313" key="3">
    <source>
        <dbReference type="WBParaSite" id="TCNE_0001268401-mRNA-1"/>
    </source>
</evidence>
<dbReference type="WBParaSite" id="TCNE_0001268401-mRNA-1">
    <property type="protein sequence ID" value="TCNE_0001268401-mRNA-1"/>
    <property type="gene ID" value="TCNE_0001268401"/>
</dbReference>
<dbReference type="Proteomes" id="UP000050794">
    <property type="component" value="Unassembled WGS sequence"/>
</dbReference>
<reference evidence="3" key="1">
    <citation type="submission" date="2016-06" db="UniProtKB">
        <authorList>
            <consortium name="WormBaseParasite"/>
        </authorList>
    </citation>
    <scope>IDENTIFICATION</scope>
</reference>
<dbReference type="AlphaFoldDB" id="A0A183UW14"/>
<evidence type="ECO:0000313" key="1">
    <source>
        <dbReference type="EMBL" id="VDM44005.1"/>
    </source>
</evidence>
<sequence length="159" mass="16491">MGFLKLFSPSSIGSSDCTKKSAHISTNQHIPMKDYTVSHACCSAISVTNPPRVPPPTGTDGASLDQCSILRRFSRGVCPAAAELVCSRAPGTTVSQVVIQLLSGSSVVASRAGSNVAAITIVCTSSGWKWSDSSRNLHSFTGVSCSQGTLTSGDYALYS</sequence>
<proteinExistence type="predicted"/>
<protein>
    <submittedName>
        <fullName evidence="3">C6 domain-containing protein</fullName>
    </submittedName>
</protein>
<gene>
    <name evidence="1" type="ORF">TCNE_LOCUS12684</name>
</gene>
<evidence type="ECO:0000313" key="2">
    <source>
        <dbReference type="Proteomes" id="UP000050794"/>
    </source>
</evidence>
<dbReference type="EMBL" id="UYWY01021379">
    <property type="protein sequence ID" value="VDM44005.1"/>
    <property type="molecule type" value="Genomic_DNA"/>
</dbReference>
<name>A0A183UW14_TOXCA</name>
<organism evidence="2 3">
    <name type="scientific">Toxocara canis</name>
    <name type="common">Canine roundworm</name>
    <dbReference type="NCBI Taxonomy" id="6265"/>
    <lineage>
        <taxon>Eukaryota</taxon>
        <taxon>Metazoa</taxon>
        <taxon>Ecdysozoa</taxon>
        <taxon>Nematoda</taxon>
        <taxon>Chromadorea</taxon>
        <taxon>Rhabditida</taxon>
        <taxon>Spirurina</taxon>
        <taxon>Ascaridomorpha</taxon>
        <taxon>Ascaridoidea</taxon>
        <taxon>Toxocaridae</taxon>
        <taxon>Toxocara</taxon>
    </lineage>
</organism>